<dbReference type="InterPro" id="IPR019099">
    <property type="entry name" value="Uncharacterised_PGPGW_TM"/>
</dbReference>
<evidence type="ECO:0000313" key="3">
    <source>
        <dbReference type="Proteomes" id="UP001499938"/>
    </source>
</evidence>
<gene>
    <name evidence="2" type="ORF">GCM10009811_01440</name>
</gene>
<keyword evidence="1" id="KW-0472">Membrane</keyword>
<dbReference type="EMBL" id="BAAAPO010000003">
    <property type="protein sequence ID" value="GAA1779835.1"/>
    <property type="molecule type" value="Genomic_DNA"/>
</dbReference>
<protein>
    <recommendedName>
        <fullName evidence="4">TIGR02611 family protein</fullName>
    </recommendedName>
</protein>
<evidence type="ECO:0000313" key="2">
    <source>
        <dbReference type="EMBL" id="GAA1779835.1"/>
    </source>
</evidence>
<feature type="transmembrane region" description="Helical" evidence="1">
    <location>
        <begin position="43"/>
        <end position="63"/>
    </location>
</feature>
<sequence length="155" mass="17311">MTEGERIDRLERSRHDDNILLDADDDDWAWRRRIRANPATARIYRLTVGVVGLLIVVTGLALVPLPGPGWLIVFAGLAVWGSEFEWAQRLLNWVRAKVRAWDGWIRAQPVWLQGLAILGTAIVVLALMWGLLKVSGVPAFFPDAAENWLHGVAGL</sequence>
<dbReference type="NCBIfam" id="TIGR02611">
    <property type="entry name" value="TIGR02611 family protein"/>
    <property type="match status" value="1"/>
</dbReference>
<keyword evidence="1" id="KW-0812">Transmembrane</keyword>
<dbReference type="RefSeq" id="WP_344079832.1">
    <property type="nucleotide sequence ID" value="NZ_BAAAPO010000003.1"/>
</dbReference>
<dbReference type="InterPro" id="IPR013434">
    <property type="entry name" value="CHP02611"/>
</dbReference>
<keyword evidence="1" id="KW-1133">Transmembrane helix</keyword>
<dbReference type="Pfam" id="PF09656">
    <property type="entry name" value="PGPGW"/>
    <property type="match status" value="1"/>
</dbReference>
<dbReference type="Proteomes" id="UP001499938">
    <property type="component" value="Unassembled WGS sequence"/>
</dbReference>
<feature type="transmembrane region" description="Helical" evidence="1">
    <location>
        <begin position="109"/>
        <end position="132"/>
    </location>
</feature>
<feature type="transmembrane region" description="Helical" evidence="1">
    <location>
        <begin position="69"/>
        <end position="88"/>
    </location>
</feature>
<evidence type="ECO:0008006" key="4">
    <source>
        <dbReference type="Google" id="ProtNLM"/>
    </source>
</evidence>
<comment type="caution">
    <text evidence="2">The sequence shown here is derived from an EMBL/GenBank/DDBJ whole genome shotgun (WGS) entry which is preliminary data.</text>
</comment>
<proteinExistence type="predicted"/>
<evidence type="ECO:0000256" key="1">
    <source>
        <dbReference type="SAM" id="Phobius"/>
    </source>
</evidence>
<keyword evidence="3" id="KW-1185">Reference proteome</keyword>
<organism evidence="2 3">
    <name type="scientific">Nostocoides veronense</name>
    <dbReference type="NCBI Taxonomy" id="330836"/>
    <lineage>
        <taxon>Bacteria</taxon>
        <taxon>Bacillati</taxon>
        <taxon>Actinomycetota</taxon>
        <taxon>Actinomycetes</taxon>
        <taxon>Micrococcales</taxon>
        <taxon>Intrasporangiaceae</taxon>
        <taxon>Nostocoides</taxon>
    </lineage>
</organism>
<name>A0ABP4XKT1_9MICO</name>
<accession>A0ABP4XKT1</accession>
<reference evidence="3" key="1">
    <citation type="journal article" date="2019" name="Int. J. Syst. Evol. Microbiol.">
        <title>The Global Catalogue of Microorganisms (GCM) 10K type strain sequencing project: providing services to taxonomists for standard genome sequencing and annotation.</title>
        <authorList>
            <consortium name="The Broad Institute Genomics Platform"/>
            <consortium name="The Broad Institute Genome Sequencing Center for Infectious Disease"/>
            <person name="Wu L."/>
            <person name="Ma J."/>
        </authorList>
    </citation>
    <scope>NUCLEOTIDE SEQUENCE [LARGE SCALE GENOMIC DNA]</scope>
    <source>
        <strain evidence="3">JCM 15592</strain>
    </source>
</reference>